<feature type="region of interest" description="Disordered" evidence="10">
    <location>
        <begin position="762"/>
        <end position="792"/>
    </location>
</feature>
<feature type="domain" description="PHD-type" evidence="12">
    <location>
        <begin position="22"/>
        <end position="137"/>
    </location>
</feature>
<dbReference type="InterPro" id="IPR051188">
    <property type="entry name" value="PHD-type_Zinc_Finger"/>
</dbReference>
<evidence type="ECO:0000256" key="7">
    <source>
        <dbReference type="ARBA" id="ARBA00022833"/>
    </source>
</evidence>
<evidence type="ECO:0000256" key="4">
    <source>
        <dbReference type="ARBA" id="ARBA00022723"/>
    </source>
</evidence>
<feature type="compositionally biased region" description="Polar residues" evidence="10">
    <location>
        <begin position="522"/>
        <end position="534"/>
    </location>
</feature>
<dbReference type="Gene3D" id="3.30.40.10">
    <property type="entry name" value="Zinc/RING finger domain, C3HC4 (zinc finger)"/>
    <property type="match status" value="3"/>
</dbReference>
<dbReference type="InterPro" id="IPR001965">
    <property type="entry name" value="Znf_PHD"/>
</dbReference>
<accession>A0ABD0S5A2</accession>
<evidence type="ECO:0000313" key="13">
    <source>
        <dbReference type="EMBL" id="KAL0808917.1"/>
    </source>
</evidence>
<dbReference type="InterPro" id="IPR034732">
    <property type="entry name" value="EPHD"/>
</dbReference>
<organism evidence="13 14">
    <name type="scientific">Loxostege sticticalis</name>
    <name type="common">Beet webworm moth</name>
    <dbReference type="NCBI Taxonomy" id="481309"/>
    <lineage>
        <taxon>Eukaryota</taxon>
        <taxon>Metazoa</taxon>
        <taxon>Ecdysozoa</taxon>
        <taxon>Arthropoda</taxon>
        <taxon>Hexapoda</taxon>
        <taxon>Insecta</taxon>
        <taxon>Pterygota</taxon>
        <taxon>Neoptera</taxon>
        <taxon>Endopterygota</taxon>
        <taxon>Lepidoptera</taxon>
        <taxon>Glossata</taxon>
        <taxon>Ditrysia</taxon>
        <taxon>Pyraloidea</taxon>
        <taxon>Crambidae</taxon>
        <taxon>Pyraustinae</taxon>
        <taxon>Loxostege</taxon>
    </lineage>
</organism>
<evidence type="ECO:0000256" key="2">
    <source>
        <dbReference type="ARBA" id="ARBA00004906"/>
    </source>
</evidence>
<feature type="compositionally biased region" description="Low complexity" evidence="10">
    <location>
        <begin position="553"/>
        <end position="570"/>
    </location>
</feature>
<evidence type="ECO:0000256" key="1">
    <source>
        <dbReference type="ARBA" id="ARBA00004123"/>
    </source>
</evidence>
<keyword evidence="7" id="KW-0862">Zinc</keyword>
<comment type="pathway">
    <text evidence="2">Protein modification; protein ubiquitination.</text>
</comment>
<evidence type="ECO:0008006" key="15">
    <source>
        <dbReference type="Google" id="ProtNLM"/>
    </source>
</evidence>
<dbReference type="Proteomes" id="UP001549921">
    <property type="component" value="Unassembled WGS sequence"/>
</dbReference>
<keyword evidence="6" id="KW-0833">Ubl conjugation pathway</keyword>
<evidence type="ECO:0000256" key="8">
    <source>
        <dbReference type="ARBA" id="ARBA00023242"/>
    </source>
</evidence>
<feature type="compositionally biased region" description="Basic and acidic residues" evidence="10">
    <location>
        <begin position="503"/>
        <end position="517"/>
    </location>
</feature>
<evidence type="ECO:0000259" key="12">
    <source>
        <dbReference type="PROSITE" id="PS51805"/>
    </source>
</evidence>
<keyword evidence="8" id="KW-0539">Nucleus</keyword>
<reference evidence="13 14" key="1">
    <citation type="submission" date="2024-06" db="EMBL/GenBank/DDBJ databases">
        <title>A chromosome-level genome assembly of beet webworm, Loxostege sticticalis.</title>
        <authorList>
            <person name="Zhang Y."/>
        </authorList>
    </citation>
    <scope>NUCLEOTIDE SEQUENCE [LARGE SCALE GENOMIC DNA]</scope>
    <source>
        <strain evidence="13">AQ028</strain>
        <tissue evidence="13">Male pupae</tissue>
    </source>
</reference>
<dbReference type="Pfam" id="PF13771">
    <property type="entry name" value="zf-HC5HC2H"/>
    <property type="match status" value="1"/>
</dbReference>
<dbReference type="SUPFAM" id="SSF57850">
    <property type="entry name" value="RING/U-box"/>
    <property type="match status" value="1"/>
</dbReference>
<dbReference type="InterPro" id="IPR042013">
    <property type="entry name" value="PHF7/G2E3_ePHD"/>
</dbReference>
<sequence>MAKKVSKDKKLLAKLVTETEDRKPCAFCQREIDDEITYGKLYSIGNIQCHYFCVLLSCCLIQKGKDEEGLFGFLYPDILAELERSKKHKCSYCGRDGATLGCSLSQCRKQFHLPCGRERNAVSLFYGNFKSFCQNHAPKQKVTEEVMAKAKVRMQADRKNAKAVVAKTDEDKLDDDLSEDSVCVICYEAVQRYPTPQTFWPPCCARDKWFHRACLQRMALSAGMHYLKCPLCNDKDSFYQAVINQGYYVPDRDAAWELEQNAFAEIYERELACNLPECLCPLGRDHDSDNGPWDIKLCLLCGSTCAHAQCLLASGSTNARYVCTTCDPAAPQDLEELAACVEKVVLASQANSTRSGPVMPSRMSLRRTKQRQAYYRNSGSSSQCNLVTEPKPNIQAVSNNLQSSRQDLNLKTPRRFPKDTDTTILKGIENTLLSPMKLIEQGFKDKVKNIVGDTDDVVIEPSVLEKVRHKFRQPKPWSVKKKIVDNILDDLVGDMIKQKKTKTKEPLREWLSPKKEPVNVGDKSQTVKQETAQPPNIEEKQPEAITSPEKPDTITPQETTNLTTPTDNTPQIDHTLETHSPQKTTGSDALPKTSTPRKTEKTQDLETTAIDDEDTRSTFELPPEFIGEDSNSIPILDTPKKLKTVEIQKDSSMEISENNDVVNIHLVKIENANNVVLKFSDVTSPSPVKSEKCAFKFSPKDKESLEKNKIDIDLESFKNQYLNEVDRDFQCKFSHKHSDSKKSFKLQTAIDFAIDAASKERKRKLKSKKKSGKKRKLEEKLERKSEKKDKKHKKKLKLVYVWKSNSSLNLSPSKSDPHKTLKQYVLKYSDNKPGEIIGKPEKDVTPMKRKQFKNDRSPDNLVQTSIQSFFKSKSPKE</sequence>
<evidence type="ECO:0000256" key="5">
    <source>
        <dbReference type="ARBA" id="ARBA00022771"/>
    </source>
</evidence>
<dbReference type="InterPro" id="IPR013083">
    <property type="entry name" value="Znf_RING/FYVE/PHD"/>
</dbReference>
<comment type="caution">
    <text evidence="13">The sequence shown here is derived from an EMBL/GenBank/DDBJ whole genome shotgun (WGS) entry which is preliminary data.</text>
</comment>
<feature type="region of interest" description="Disordered" evidence="10">
    <location>
        <begin position="500"/>
        <end position="617"/>
    </location>
</feature>
<evidence type="ECO:0000256" key="10">
    <source>
        <dbReference type="SAM" id="MobiDB-lite"/>
    </source>
</evidence>
<dbReference type="PANTHER" id="PTHR12420">
    <property type="entry name" value="PHD FINGER PROTEIN"/>
    <property type="match status" value="1"/>
</dbReference>
<feature type="region of interest" description="Disordered" evidence="10">
    <location>
        <begin position="831"/>
        <end position="877"/>
    </location>
</feature>
<dbReference type="PANTHER" id="PTHR12420:SF42">
    <property type="entry name" value="G2_M PHASE-SPECIFIC E3 UBIQUITIN-PROTEIN LIGASE"/>
    <property type="match status" value="1"/>
</dbReference>
<dbReference type="CDD" id="cd16448">
    <property type="entry name" value="RING-H2"/>
    <property type="match status" value="1"/>
</dbReference>
<evidence type="ECO:0000256" key="9">
    <source>
        <dbReference type="PROSITE-ProRule" id="PRU00175"/>
    </source>
</evidence>
<dbReference type="Pfam" id="PF26054">
    <property type="entry name" value="PHD_G2E3"/>
    <property type="match status" value="1"/>
</dbReference>
<feature type="compositionally biased region" description="Basic residues" evidence="10">
    <location>
        <begin position="762"/>
        <end position="775"/>
    </location>
</feature>
<keyword evidence="5 9" id="KW-0863">Zinc-finger</keyword>
<feature type="compositionally biased region" description="Basic and acidic residues" evidence="10">
    <location>
        <begin position="831"/>
        <end position="858"/>
    </location>
</feature>
<dbReference type="InterPro" id="IPR059102">
    <property type="entry name" value="PHD_PHF7/G2E3-like"/>
</dbReference>
<feature type="compositionally biased region" description="Basic and acidic residues" evidence="10">
    <location>
        <begin position="776"/>
        <end position="788"/>
    </location>
</feature>
<feature type="compositionally biased region" description="Polar residues" evidence="10">
    <location>
        <begin position="578"/>
        <end position="596"/>
    </location>
</feature>
<evidence type="ECO:0000313" key="14">
    <source>
        <dbReference type="Proteomes" id="UP001549921"/>
    </source>
</evidence>
<dbReference type="EMBL" id="JBEDNZ010000030">
    <property type="protein sequence ID" value="KAL0808917.1"/>
    <property type="molecule type" value="Genomic_DNA"/>
</dbReference>
<dbReference type="CDD" id="cd15669">
    <property type="entry name" value="ePHD_PHF7_G2E3_like"/>
    <property type="match status" value="1"/>
</dbReference>
<feature type="domain" description="RING-type" evidence="11">
    <location>
        <begin position="183"/>
        <end position="233"/>
    </location>
</feature>
<comment type="subcellular location">
    <subcellularLocation>
        <location evidence="1">Nucleus</location>
    </subcellularLocation>
</comment>
<dbReference type="AlphaFoldDB" id="A0ABD0S5A2"/>
<dbReference type="InterPro" id="IPR001841">
    <property type="entry name" value="Znf_RING"/>
</dbReference>
<dbReference type="SMART" id="SM00249">
    <property type="entry name" value="PHD"/>
    <property type="match status" value="2"/>
</dbReference>
<feature type="compositionally biased region" description="Polar residues" evidence="10">
    <location>
        <begin position="860"/>
        <end position="871"/>
    </location>
</feature>
<name>A0ABD0S5A2_LOXSC</name>
<dbReference type="PROSITE" id="PS51805">
    <property type="entry name" value="EPHD"/>
    <property type="match status" value="1"/>
</dbReference>
<dbReference type="PROSITE" id="PS50089">
    <property type="entry name" value="ZF_RING_2"/>
    <property type="match status" value="1"/>
</dbReference>
<evidence type="ECO:0000256" key="3">
    <source>
        <dbReference type="ARBA" id="ARBA00022679"/>
    </source>
</evidence>
<dbReference type="GO" id="GO:0008270">
    <property type="term" value="F:zinc ion binding"/>
    <property type="evidence" value="ECO:0007669"/>
    <property type="project" value="UniProtKB-KW"/>
</dbReference>
<keyword evidence="3" id="KW-0808">Transferase</keyword>
<evidence type="ECO:0000259" key="11">
    <source>
        <dbReference type="PROSITE" id="PS50089"/>
    </source>
</evidence>
<evidence type="ECO:0000256" key="6">
    <source>
        <dbReference type="ARBA" id="ARBA00022786"/>
    </source>
</evidence>
<keyword evidence="4" id="KW-0479">Metal-binding</keyword>
<gene>
    <name evidence="13" type="ORF">ABMA28_012583</name>
</gene>
<dbReference type="SUPFAM" id="SSF57903">
    <property type="entry name" value="FYVE/PHD zinc finger"/>
    <property type="match status" value="1"/>
</dbReference>
<protein>
    <recommendedName>
        <fullName evidence="15">G2/M phase-specific E3 ubiquitin-protein ligase</fullName>
    </recommendedName>
</protein>
<proteinExistence type="predicted"/>
<dbReference type="InterPro" id="IPR011011">
    <property type="entry name" value="Znf_FYVE_PHD"/>
</dbReference>